<name>A0A0D3K3A1_EMIH1</name>
<evidence type="ECO:0008006" key="3">
    <source>
        <dbReference type="Google" id="ProtNLM"/>
    </source>
</evidence>
<dbReference type="InterPro" id="IPR011047">
    <property type="entry name" value="Quinoprotein_ADH-like_sf"/>
</dbReference>
<protein>
    <recommendedName>
        <fullName evidence="3">Anaphase-promoting complex subunit 4 WD40 domain-containing protein</fullName>
    </recommendedName>
</protein>
<dbReference type="PANTHER" id="PTHR44499:SF1">
    <property type="entry name" value="JOUBERIN"/>
    <property type="match status" value="1"/>
</dbReference>
<dbReference type="eggNOG" id="KOG0266">
    <property type="taxonomic scope" value="Eukaryota"/>
</dbReference>
<dbReference type="GO" id="GO:0044458">
    <property type="term" value="P:motile cilium assembly"/>
    <property type="evidence" value="ECO:0007669"/>
    <property type="project" value="TreeGrafter"/>
</dbReference>
<sequence>MTTASPPQPQVSHSITSAGTLSVARSAASLLQPHSEHGVEPTRSGQGGYSIVFDDVEHCSTTSHAALRYTGSAVSHADDGSGLAALRRFGREPDAPCKVPNTQVHALTAGAAGASAVAFSADGALLAAALADPSGRARLAVYHAASGALLRRPADVCLGRRHGEDGGIRLWDGRTGVLVGSAVGHGSRVNAVVWSADGGGCYSADALGAIKFWEADWRGAGGGGGLKCIQTLKKEGGAAVDSLSLHPSKRRLLVQLRSGALIGLDTRTYHFSTRYVGHSTGEYHVRAGYSPDGRLVFSGDAKGGLHVWVEETGAVLLEGRAIGLLGPLLQVAWSPVEHLVACAAFGPGNALITLAHDSRRENSSG</sequence>
<dbReference type="SMART" id="SM00320">
    <property type="entry name" value="WD40"/>
    <property type="match status" value="3"/>
</dbReference>
<dbReference type="Gene3D" id="2.130.10.10">
    <property type="entry name" value="YVTN repeat-like/Quinoprotein amine dehydrogenase"/>
    <property type="match status" value="1"/>
</dbReference>
<dbReference type="InterPro" id="IPR052803">
    <property type="entry name" value="Cilium-Associated_Jouberin"/>
</dbReference>
<evidence type="ECO:0000313" key="2">
    <source>
        <dbReference type="Proteomes" id="UP000013827"/>
    </source>
</evidence>
<dbReference type="EnsemblProtists" id="EOD30236">
    <property type="protein sequence ID" value="EOD30236"/>
    <property type="gene ID" value="EMIHUDRAFT_233228"/>
</dbReference>
<dbReference type="GeneID" id="17275509"/>
<dbReference type="RefSeq" id="XP_005782665.1">
    <property type="nucleotide sequence ID" value="XM_005782608.1"/>
</dbReference>
<dbReference type="PaxDb" id="2903-EOD30236"/>
<dbReference type="AlphaFoldDB" id="A0A0D3K3A1"/>
<reference evidence="2" key="1">
    <citation type="journal article" date="2013" name="Nature">
        <title>Pan genome of the phytoplankton Emiliania underpins its global distribution.</title>
        <authorList>
            <person name="Read B.A."/>
            <person name="Kegel J."/>
            <person name="Klute M.J."/>
            <person name="Kuo A."/>
            <person name="Lefebvre S.C."/>
            <person name="Maumus F."/>
            <person name="Mayer C."/>
            <person name="Miller J."/>
            <person name="Monier A."/>
            <person name="Salamov A."/>
            <person name="Young J."/>
            <person name="Aguilar M."/>
            <person name="Claverie J.M."/>
            <person name="Frickenhaus S."/>
            <person name="Gonzalez K."/>
            <person name="Herman E.K."/>
            <person name="Lin Y.C."/>
            <person name="Napier J."/>
            <person name="Ogata H."/>
            <person name="Sarno A.F."/>
            <person name="Shmutz J."/>
            <person name="Schroeder D."/>
            <person name="de Vargas C."/>
            <person name="Verret F."/>
            <person name="von Dassow P."/>
            <person name="Valentin K."/>
            <person name="Van de Peer Y."/>
            <person name="Wheeler G."/>
            <person name="Dacks J.B."/>
            <person name="Delwiche C.F."/>
            <person name="Dyhrman S.T."/>
            <person name="Glockner G."/>
            <person name="John U."/>
            <person name="Richards T."/>
            <person name="Worden A.Z."/>
            <person name="Zhang X."/>
            <person name="Grigoriev I.V."/>
            <person name="Allen A.E."/>
            <person name="Bidle K."/>
            <person name="Borodovsky M."/>
            <person name="Bowler C."/>
            <person name="Brownlee C."/>
            <person name="Cock J.M."/>
            <person name="Elias M."/>
            <person name="Gladyshev V.N."/>
            <person name="Groth M."/>
            <person name="Guda C."/>
            <person name="Hadaegh A."/>
            <person name="Iglesias-Rodriguez M.D."/>
            <person name="Jenkins J."/>
            <person name="Jones B.M."/>
            <person name="Lawson T."/>
            <person name="Leese F."/>
            <person name="Lindquist E."/>
            <person name="Lobanov A."/>
            <person name="Lomsadze A."/>
            <person name="Malik S.B."/>
            <person name="Marsh M.E."/>
            <person name="Mackinder L."/>
            <person name="Mock T."/>
            <person name="Mueller-Roeber B."/>
            <person name="Pagarete A."/>
            <person name="Parker M."/>
            <person name="Probert I."/>
            <person name="Quesneville H."/>
            <person name="Raines C."/>
            <person name="Rensing S.A."/>
            <person name="Riano-Pachon D.M."/>
            <person name="Richier S."/>
            <person name="Rokitta S."/>
            <person name="Shiraiwa Y."/>
            <person name="Soanes D.M."/>
            <person name="van der Giezen M."/>
            <person name="Wahlund T.M."/>
            <person name="Williams B."/>
            <person name="Wilson W."/>
            <person name="Wolfe G."/>
            <person name="Wurch L.L."/>
        </authorList>
    </citation>
    <scope>NUCLEOTIDE SEQUENCE</scope>
</reference>
<dbReference type="STRING" id="2903.R1F4M4"/>
<dbReference type="PANTHER" id="PTHR44499">
    <property type="entry name" value="JOUBERIN"/>
    <property type="match status" value="1"/>
</dbReference>
<dbReference type="GO" id="GO:0036064">
    <property type="term" value="C:ciliary basal body"/>
    <property type="evidence" value="ECO:0007669"/>
    <property type="project" value="TreeGrafter"/>
</dbReference>
<dbReference type="HOGENOM" id="CLU_759604_0_0_1"/>
<reference evidence="1" key="2">
    <citation type="submission" date="2024-10" db="UniProtKB">
        <authorList>
            <consortium name="EnsemblProtists"/>
        </authorList>
    </citation>
    <scope>IDENTIFICATION</scope>
</reference>
<organism evidence="1 2">
    <name type="scientific">Emiliania huxleyi (strain CCMP1516)</name>
    <dbReference type="NCBI Taxonomy" id="280463"/>
    <lineage>
        <taxon>Eukaryota</taxon>
        <taxon>Haptista</taxon>
        <taxon>Haptophyta</taxon>
        <taxon>Prymnesiophyceae</taxon>
        <taxon>Isochrysidales</taxon>
        <taxon>Noelaerhabdaceae</taxon>
        <taxon>Emiliania</taxon>
    </lineage>
</organism>
<dbReference type="InterPro" id="IPR015943">
    <property type="entry name" value="WD40/YVTN_repeat-like_dom_sf"/>
</dbReference>
<proteinExistence type="predicted"/>
<dbReference type="Proteomes" id="UP000013827">
    <property type="component" value="Unassembled WGS sequence"/>
</dbReference>
<accession>A0A0D3K3A1</accession>
<keyword evidence="2" id="KW-1185">Reference proteome</keyword>
<dbReference type="InterPro" id="IPR001680">
    <property type="entry name" value="WD40_rpt"/>
</dbReference>
<dbReference type="KEGG" id="ehx:EMIHUDRAFT_233228"/>
<dbReference type="SUPFAM" id="SSF50998">
    <property type="entry name" value="Quinoprotein alcohol dehydrogenase-like"/>
    <property type="match status" value="1"/>
</dbReference>
<evidence type="ECO:0000313" key="1">
    <source>
        <dbReference type="EnsemblProtists" id="EOD30236"/>
    </source>
</evidence>
<dbReference type="Pfam" id="PF00400">
    <property type="entry name" value="WD40"/>
    <property type="match status" value="2"/>
</dbReference>